<name>A0ABW9W5R2_9BURK</name>
<dbReference type="Proteomes" id="UP000642144">
    <property type="component" value="Unassembled WGS sequence"/>
</dbReference>
<accession>A0ABW9W5R2</accession>
<dbReference type="RefSeq" id="WP_161056975.1">
    <property type="nucleotide sequence ID" value="NZ_WWCT01000021.1"/>
</dbReference>
<comment type="caution">
    <text evidence="1">The sequence shown here is derived from an EMBL/GenBank/DDBJ whole genome shotgun (WGS) entry which is preliminary data.</text>
</comment>
<reference evidence="1 2" key="1">
    <citation type="submission" date="2019-12" db="EMBL/GenBank/DDBJ databases">
        <title>Novel species isolated from a subtropical stream in China.</title>
        <authorList>
            <person name="Lu H."/>
        </authorList>
    </citation>
    <scope>NUCLEOTIDE SEQUENCE [LARGE SCALE GENOMIC DNA]</scope>
    <source>
        <strain evidence="1 2">CY42W</strain>
    </source>
</reference>
<protein>
    <submittedName>
        <fullName evidence="1">Uncharacterized protein</fullName>
    </submittedName>
</protein>
<sequence length="176" mass="19247">MTIRPNRINIDLGAYKQRWLDYCAAHQITPSAAFRQVVAKLMEESAPLGTGAAPATAGTKVRREIGLSAEEADFVRARAHSIGMSEQRWIISLLRGAMRGEPQLSMAEMAQLGKSNLALLTIARHLQLIGRALQASQPPPDPALHNVLETLHGQLTRHIDSVAQLLTSNAARWSRS</sequence>
<keyword evidence="2" id="KW-1185">Reference proteome</keyword>
<evidence type="ECO:0000313" key="2">
    <source>
        <dbReference type="Proteomes" id="UP000642144"/>
    </source>
</evidence>
<organism evidence="1 2">
    <name type="scientific">Duganella levis</name>
    <dbReference type="NCBI Taxonomy" id="2692169"/>
    <lineage>
        <taxon>Bacteria</taxon>
        <taxon>Pseudomonadati</taxon>
        <taxon>Pseudomonadota</taxon>
        <taxon>Betaproteobacteria</taxon>
        <taxon>Burkholderiales</taxon>
        <taxon>Oxalobacteraceae</taxon>
        <taxon>Telluria group</taxon>
        <taxon>Duganella</taxon>
    </lineage>
</organism>
<proteinExistence type="predicted"/>
<gene>
    <name evidence="1" type="ORF">GTP69_22610</name>
</gene>
<evidence type="ECO:0000313" key="1">
    <source>
        <dbReference type="EMBL" id="MYN29200.1"/>
    </source>
</evidence>
<dbReference type="EMBL" id="WWCT01000021">
    <property type="protein sequence ID" value="MYN29200.1"/>
    <property type="molecule type" value="Genomic_DNA"/>
</dbReference>